<reference evidence="1" key="1">
    <citation type="journal article" date="2023" name="Mol. Phylogenet. Evol.">
        <title>Genome-scale phylogeny and comparative genomics of the fungal order Sordariales.</title>
        <authorList>
            <person name="Hensen N."/>
            <person name="Bonometti L."/>
            <person name="Westerberg I."/>
            <person name="Brannstrom I.O."/>
            <person name="Guillou S."/>
            <person name="Cros-Aarteil S."/>
            <person name="Calhoun S."/>
            <person name="Haridas S."/>
            <person name="Kuo A."/>
            <person name="Mondo S."/>
            <person name="Pangilinan J."/>
            <person name="Riley R."/>
            <person name="LaButti K."/>
            <person name="Andreopoulos B."/>
            <person name="Lipzen A."/>
            <person name="Chen C."/>
            <person name="Yan M."/>
            <person name="Daum C."/>
            <person name="Ng V."/>
            <person name="Clum A."/>
            <person name="Steindorff A."/>
            <person name="Ohm R.A."/>
            <person name="Martin F."/>
            <person name="Silar P."/>
            <person name="Natvig D.O."/>
            <person name="Lalanne C."/>
            <person name="Gautier V."/>
            <person name="Ament-Velasquez S.L."/>
            <person name="Kruys A."/>
            <person name="Hutchinson M.I."/>
            <person name="Powell A.J."/>
            <person name="Barry K."/>
            <person name="Miller A.N."/>
            <person name="Grigoriev I.V."/>
            <person name="Debuchy R."/>
            <person name="Gladieux P."/>
            <person name="Hiltunen Thoren M."/>
            <person name="Johannesson H."/>
        </authorList>
    </citation>
    <scope>NUCLEOTIDE SEQUENCE</scope>
    <source>
        <strain evidence="1">PSN293</strain>
    </source>
</reference>
<proteinExistence type="predicted"/>
<reference evidence="1" key="2">
    <citation type="submission" date="2023-05" db="EMBL/GenBank/DDBJ databases">
        <authorList>
            <consortium name="Lawrence Berkeley National Laboratory"/>
            <person name="Steindorff A."/>
            <person name="Hensen N."/>
            <person name="Bonometti L."/>
            <person name="Westerberg I."/>
            <person name="Brannstrom I.O."/>
            <person name="Guillou S."/>
            <person name="Cros-Aarteil S."/>
            <person name="Calhoun S."/>
            <person name="Haridas S."/>
            <person name="Kuo A."/>
            <person name="Mondo S."/>
            <person name="Pangilinan J."/>
            <person name="Riley R."/>
            <person name="Labutti K."/>
            <person name="Andreopoulos B."/>
            <person name="Lipzen A."/>
            <person name="Chen C."/>
            <person name="Yanf M."/>
            <person name="Daum C."/>
            <person name="Ng V."/>
            <person name="Clum A."/>
            <person name="Ohm R."/>
            <person name="Martin F."/>
            <person name="Silar P."/>
            <person name="Natvig D."/>
            <person name="Lalanne C."/>
            <person name="Gautier V."/>
            <person name="Ament-Velasquez S.L."/>
            <person name="Kruys A."/>
            <person name="Hutchinson M.I."/>
            <person name="Powell A.J."/>
            <person name="Barry K."/>
            <person name="Miller A.N."/>
            <person name="Grigoriev I.V."/>
            <person name="Debuchy R."/>
            <person name="Gladieux P."/>
            <person name="Thoren M.H."/>
            <person name="Johannesson H."/>
        </authorList>
    </citation>
    <scope>NUCLEOTIDE SEQUENCE</scope>
    <source>
        <strain evidence="1">PSN293</strain>
    </source>
</reference>
<dbReference type="EMBL" id="MU858112">
    <property type="protein sequence ID" value="KAK4213229.1"/>
    <property type="molecule type" value="Genomic_DNA"/>
</dbReference>
<comment type="caution">
    <text evidence="1">The sequence shown here is derived from an EMBL/GenBank/DDBJ whole genome shotgun (WGS) entry which is preliminary data.</text>
</comment>
<evidence type="ECO:0000313" key="1">
    <source>
        <dbReference type="EMBL" id="KAK4213229.1"/>
    </source>
</evidence>
<dbReference type="Proteomes" id="UP001301769">
    <property type="component" value="Unassembled WGS sequence"/>
</dbReference>
<gene>
    <name evidence="1" type="ORF">QBC37DRAFT_423375</name>
</gene>
<accession>A0AAN6Y5X6</accession>
<organism evidence="1 2">
    <name type="scientific">Rhypophila decipiens</name>
    <dbReference type="NCBI Taxonomy" id="261697"/>
    <lineage>
        <taxon>Eukaryota</taxon>
        <taxon>Fungi</taxon>
        <taxon>Dikarya</taxon>
        <taxon>Ascomycota</taxon>
        <taxon>Pezizomycotina</taxon>
        <taxon>Sordariomycetes</taxon>
        <taxon>Sordariomycetidae</taxon>
        <taxon>Sordariales</taxon>
        <taxon>Naviculisporaceae</taxon>
        <taxon>Rhypophila</taxon>
    </lineage>
</organism>
<sequence>MRSNLRSRVRASFRWLAAWFGLSPPSLALAWEILQLLGLHCGYTKQAIPAVPSCGVHRVHYPRIDASHCLCSQQVDR</sequence>
<evidence type="ECO:0000313" key="2">
    <source>
        <dbReference type="Proteomes" id="UP001301769"/>
    </source>
</evidence>
<name>A0AAN6Y5X6_9PEZI</name>
<keyword evidence="2" id="KW-1185">Reference proteome</keyword>
<dbReference type="AlphaFoldDB" id="A0AAN6Y5X6"/>
<protein>
    <submittedName>
        <fullName evidence="1">Uncharacterized protein</fullName>
    </submittedName>
</protein>